<feature type="non-terminal residue" evidence="2">
    <location>
        <position position="1"/>
    </location>
</feature>
<dbReference type="EMBL" id="CAMKVN010025305">
    <property type="protein sequence ID" value="CAI2200751.1"/>
    <property type="molecule type" value="Genomic_DNA"/>
</dbReference>
<comment type="caution">
    <text evidence="2">The sequence shown here is derived from an EMBL/GenBank/DDBJ whole genome shotgun (WGS) entry which is preliminary data.</text>
</comment>
<feature type="non-terminal residue" evidence="2">
    <location>
        <position position="47"/>
    </location>
</feature>
<dbReference type="AlphaFoldDB" id="A0A9W4TES3"/>
<organism evidence="2 3">
    <name type="scientific">Funneliformis geosporum</name>
    <dbReference type="NCBI Taxonomy" id="1117311"/>
    <lineage>
        <taxon>Eukaryota</taxon>
        <taxon>Fungi</taxon>
        <taxon>Fungi incertae sedis</taxon>
        <taxon>Mucoromycota</taxon>
        <taxon>Glomeromycotina</taxon>
        <taxon>Glomeromycetes</taxon>
        <taxon>Glomerales</taxon>
        <taxon>Glomeraceae</taxon>
        <taxon>Funneliformis</taxon>
    </lineage>
</organism>
<name>A0A9W4TES3_9GLOM</name>
<keyword evidence="3" id="KW-1185">Reference proteome</keyword>
<dbReference type="Proteomes" id="UP001153678">
    <property type="component" value="Unassembled WGS sequence"/>
</dbReference>
<sequence length="47" mass="5505">SSDNSMLERMDKKLDKILAGLRSLERRVRSIENQNENNISMNKKLTK</sequence>
<accession>A0A9W4TES3</accession>
<feature type="coiled-coil region" evidence="1">
    <location>
        <begin position="7"/>
        <end position="41"/>
    </location>
</feature>
<protein>
    <submittedName>
        <fullName evidence="2">6599_t:CDS:1</fullName>
    </submittedName>
</protein>
<evidence type="ECO:0000313" key="2">
    <source>
        <dbReference type="EMBL" id="CAI2200751.1"/>
    </source>
</evidence>
<gene>
    <name evidence="2" type="ORF">FWILDA_LOCUS19723</name>
</gene>
<keyword evidence="1" id="KW-0175">Coiled coil</keyword>
<reference evidence="2" key="1">
    <citation type="submission" date="2022-08" db="EMBL/GenBank/DDBJ databases">
        <authorList>
            <person name="Kallberg Y."/>
            <person name="Tangrot J."/>
            <person name="Rosling A."/>
        </authorList>
    </citation>
    <scope>NUCLEOTIDE SEQUENCE</scope>
    <source>
        <strain evidence="2">Wild A</strain>
    </source>
</reference>
<evidence type="ECO:0000313" key="3">
    <source>
        <dbReference type="Proteomes" id="UP001153678"/>
    </source>
</evidence>
<evidence type="ECO:0000256" key="1">
    <source>
        <dbReference type="SAM" id="Coils"/>
    </source>
</evidence>
<proteinExistence type="predicted"/>